<dbReference type="AlphaFoldDB" id="G5J9Y4"/>
<protein>
    <submittedName>
        <fullName evidence="1">Uncharacterized protein</fullName>
    </submittedName>
</protein>
<dbReference type="Proteomes" id="UP000003477">
    <property type="component" value="Unassembled WGS sequence"/>
</dbReference>
<dbReference type="RefSeq" id="WP_007312171.1">
    <property type="nucleotide sequence ID" value="NZ_AESD01000642.1"/>
</dbReference>
<name>G5J9Y4_CROWT</name>
<reference evidence="1 2" key="1">
    <citation type="journal article" date="2011" name="Front. Microbiol.">
        <title>Two Strains of Crocosphaera watsonii with Highly Conserved Genomes are Distinguished by Strain-Specific Features.</title>
        <authorList>
            <person name="Bench S.R."/>
            <person name="Ilikchyan I.N."/>
            <person name="Tripp H.J."/>
            <person name="Zehr J.P."/>
        </authorList>
    </citation>
    <scope>NUCLEOTIDE SEQUENCE [LARGE SCALE GENOMIC DNA]</scope>
    <source>
        <strain evidence="1 2">WH 0003</strain>
    </source>
</reference>
<comment type="caution">
    <text evidence="1">The sequence shown here is derived from an EMBL/GenBank/DDBJ whole genome shotgun (WGS) entry which is preliminary data.</text>
</comment>
<proteinExistence type="predicted"/>
<organism evidence="1 2">
    <name type="scientific">Crocosphaera watsonii WH 0003</name>
    <dbReference type="NCBI Taxonomy" id="423471"/>
    <lineage>
        <taxon>Bacteria</taxon>
        <taxon>Bacillati</taxon>
        <taxon>Cyanobacteriota</taxon>
        <taxon>Cyanophyceae</taxon>
        <taxon>Oscillatoriophycideae</taxon>
        <taxon>Chroococcales</taxon>
        <taxon>Aphanothecaceae</taxon>
        <taxon>Crocosphaera</taxon>
    </lineage>
</organism>
<dbReference type="PATRIC" id="fig|423471.3.peg.3980"/>
<dbReference type="Pfam" id="PF20701">
    <property type="entry name" value="HetE-N"/>
    <property type="match status" value="1"/>
</dbReference>
<evidence type="ECO:0000313" key="1">
    <source>
        <dbReference type="EMBL" id="EHJ10996.1"/>
    </source>
</evidence>
<dbReference type="EMBL" id="AESD01000642">
    <property type="protein sequence ID" value="EHJ10996.1"/>
    <property type="molecule type" value="Genomic_DNA"/>
</dbReference>
<evidence type="ECO:0000313" key="2">
    <source>
        <dbReference type="Proteomes" id="UP000003477"/>
    </source>
</evidence>
<sequence length="132" mass="14109">MDTITTAIIAGLAGISTDAIKDSYNALKGACKKKFGETSDLAEAIDKLEKKPKSEGRQTTLKEEVEATNAHEDAEIIQLAQALLEKLKEQYPTQKTTTIGNATATGGDATITNIEGSAGDIHIGRRVIHEKK</sequence>
<gene>
    <name evidence="1" type="ORF">CWATWH0003_4246</name>
</gene>
<accession>G5J9Y4</accession>
<dbReference type="GeneID" id="88767703"/>